<dbReference type="Pfam" id="PF00440">
    <property type="entry name" value="TetR_N"/>
    <property type="match status" value="1"/>
</dbReference>
<keyword evidence="1" id="KW-0805">Transcription regulation</keyword>
<feature type="domain" description="PsrA tetracyclin repressor-like C-terminal" evidence="5">
    <location>
        <begin position="96"/>
        <end position="205"/>
    </location>
</feature>
<keyword evidence="7" id="KW-1185">Reference proteome</keyword>
<comment type="caution">
    <text evidence="6">The sequence shown here is derived from an EMBL/GenBank/DDBJ whole genome shotgun (WGS) entry which is preliminary data.</text>
</comment>
<sequence length="221" mass="24274">MPAGTARAAQVSATRELILTTAERLFAERGVYAVSNRQVSEAAGQGNNAAVGYHFGTKADLVLAIARRHAEQVEQARVRMLAEIGDSTELRDWVACLVRPLTEHLADLGSPSWYARFSAQVMTDPALRQIMVEESLTSPTLRRILERLHRCLSELPVEVHAERSDMARQLILHLCAERERALAESTPTARSCWHDAATGLIDAIVGLWLAPVTSRPTGGEE</sequence>
<keyword evidence="3" id="KW-0804">Transcription</keyword>
<evidence type="ECO:0000259" key="5">
    <source>
        <dbReference type="Pfam" id="PF17939"/>
    </source>
</evidence>
<name>A0A5R9FVN8_9ACTN</name>
<dbReference type="AlphaFoldDB" id="A0A5R9FVN8"/>
<dbReference type="PANTHER" id="PTHR30055">
    <property type="entry name" value="HTH-TYPE TRANSCRIPTIONAL REGULATOR RUTR"/>
    <property type="match status" value="1"/>
</dbReference>
<gene>
    <name evidence="6" type="ORF">FE633_00750</name>
</gene>
<evidence type="ECO:0000256" key="2">
    <source>
        <dbReference type="ARBA" id="ARBA00023125"/>
    </source>
</evidence>
<evidence type="ECO:0000313" key="6">
    <source>
        <dbReference type="EMBL" id="TLS48047.1"/>
    </source>
</evidence>
<dbReference type="GO" id="GO:0000976">
    <property type="term" value="F:transcription cis-regulatory region binding"/>
    <property type="evidence" value="ECO:0007669"/>
    <property type="project" value="TreeGrafter"/>
</dbReference>
<evidence type="ECO:0000256" key="3">
    <source>
        <dbReference type="ARBA" id="ARBA00023163"/>
    </source>
</evidence>
<feature type="domain" description="HTH tetR-type" evidence="4">
    <location>
        <begin position="18"/>
        <end position="65"/>
    </location>
</feature>
<dbReference type="GO" id="GO:0003700">
    <property type="term" value="F:DNA-binding transcription factor activity"/>
    <property type="evidence" value="ECO:0007669"/>
    <property type="project" value="TreeGrafter"/>
</dbReference>
<dbReference type="Proteomes" id="UP000305906">
    <property type="component" value="Unassembled WGS sequence"/>
</dbReference>
<accession>A0A5R9FVN8</accession>
<evidence type="ECO:0000313" key="7">
    <source>
        <dbReference type="Proteomes" id="UP000305906"/>
    </source>
</evidence>
<protein>
    <submittedName>
        <fullName evidence="6">TetR/AcrR family transcriptional regulator</fullName>
    </submittedName>
</protein>
<organism evidence="6 7">
    <name type="scientific">Streptomyces montanus</name>
    <dbReference type="NCBI Taxonomy" id="2580423"/>
    <lineage>
        <taxon>Bacteria</taxon>
        <taxon>Bacillati</taxon>
        <taxon>Actinomycetota</taxon>
        <taxon>Actinomycetes</taxon>
        <taxon>Kitasatosporales</taxon>
        <taxon>Streptomycetaceae</taxon>
        <taxon>Streptomyces</taxon>
    </lineage>
</organism>
<dbReference type="RefSeq" id="WP_138043019.1">
    <property type="nucleotide sequence ID" value="NZ_VBZC01000001.1"/>
</dbReference>
<dbReference type="EMBL" id="VBZC01000001">
    <property type="protein sequence ID" value="TLS48047.1"/>
    <property type="molecule type" value="Genomic_DNA"/>
</dbReference>
<dbReference type="InterPro" id="IPR050109">
    <property type="entry name" value="HTH-type_TetR-like_transc_reg"/>
</dbReference>
<dbReference type="Pfam" id="PF17939">
    <property type="entry name" value="TetR_C_30"/>
    <property type="match status" value="1"/>
</dbReference>
<dbReference type="InterPro" id="IPR009057">
    <property type="entry name" value="Homeodomain-like_sf"/>
</dbReference>
<evidence type="ECO:0000259" key="4">
    <source>
        <dbReference type="Pfam" id="PF00440"/>
    </source>
</evidence>
<dbReference type="Gene3D" id="1.10.357.10">
    <property type="entry name" value="Tetracycline Repressor, domain 2"/>
    <property type="match status" value="1"/>
</dbReference>
<dbReference type="InterPro" id="IPR001647">
    <property type="entry name" value="HTH_TetR"/>
</dbReference>
<proteinExistence type="predicted"/>
<dbReference type="InterPro" id="IPR041586">
    <property type="entry name" value="PsrA_TetR_C"/>
</dbReference>
<reference evidence="6 7" key="1">
    <citation type="submission" date="2019-05" db="EMBL/GenBank/DDBJ databases">
        <title>Streptomyces sp. NEAU-C151, a novel actinomycete isolated from soil.</title>
        <authorList>
            <person name="Han L."/>
            <person name="Jiang H."/>
        </authorList>
    </citation>
    <scope>NUCLEOTIDE SEQUENCE [LARGE SCALE GENOMIC DNA]</scope>
    <source>
        <strain evidence="6 7">NEAU-C151</strain>
    </source>
</reference>
<evidence type="ECO:0000256" key="1">
    <source>
        <dbReference type="ARBA" id="ARBA00023015"/>
    </source>
</evidence>
<dbReference type="PANTHER" id="PTHR30055:SF234">
    <property type="entry name" value="HTH-TYPE TRANSCRIPTIONAL REGULATOR BETI"/>
    <property type="match status" value="1"/>
</dbReference>
<dbReference type="SUPFAM" id="SSF46689">
    <property type="entry name" value="Homeodomain-like"/>
    <property type="match status" value="1"/>
</dbReference>
<keyword evidence="2" id="KW-0238">DNA-binding</keyword>